<evidence type="ECO:0000256" key="9">
    <source>
        <dbReference type="ARBA" id="ARBA00022723"/>
    </source>
</evidence>
<dbReference type="InterPro" id="IPR041373">
    <property type="entry name" value="RT_RNaseH"/>
</dbReference>
<feature type="compositionally biased region" description="Low complexity" evidence="23">
    <location>
        <begin position="332"/>
        <end position="341"/>
    </location>
</feature>
<keyword evidence="30" id="KW-1185">Reference proteome</keyword>
<dbReference type="Pfam" id="PF00385">
    <property type="entry name" value="Chromo"/>
    <property type="match status" value="1"/>
</dbReference>
<feature type="domain" description="HTH CENPB-type" evidence="28">
    <location>
        <begin position="1317"/>
        <end position="1387"/>
    </location>
</feature>
<evidence type="ECO:0000259" key="27">
    <source>
        <dbReference type="PROSITE" id="PS50994"/>
    </source>
</evidence>
<dbReference type="GO" id="GO:0004190">
    <property type="term" value="F:aspartic-type endopeptidase activity"/>
    <property type="evidence" value="ECO:0007669"/>
    <property type="project" value="UniProtKB-KW"/>
</dbReference>
<keyword evidence="5" id="KW-0645">Protease</keyword>
<keyword evidence="6" id="KW-0808">Transferase</keyword>
<dbReference type="InterPro" id="IPR009057">
    <property type="entry name" value="Homeodomain-like_sf"/>
</dbReference>
<dbReference type="Pfam" id="PF17921">
    <property type="entry name" value="Integrase_H2C2"/>
    <property type="match status" value="1"/>
</dbReference>
<feature type="domain" description="Integrase catalytic" evidence="27">
    <location>
        <begin position="2105"/>
        <end position="2272"/>
    </location>
</feature>
<evidence type="ECO:0000256" key="4">
    <source>
        <dbReference type="ARBA" id="ARBA00012493"/>
    </source>
</evidence>
<feature type="compositionally biased region" description="Low complexity" evidence="23">
    <location>
        <begin position="1652"/>
        <end position="1667"/>
    </location>
</feature>
<dbReference type="PROSITE" id="PS50013">
    <property type="entry name" value="CHROMO_2"/>
    <property type="match status" value="1"/>
</dbReference>
<dbReference type="GO" id="GO:0005739">
    <property type="term" value="C:mitochondrion"/>
    <property type="evidence" value="ECO:0007669"/>
    <property type="project" value="UniProtKB-SubCell"/>
</dbReference>
<dbReference type="InterPro" id="IPR036875">
    <property type="entry name" value="Znf_CCHC_sf"/>
</dbReference>
<dbReference type="InterPro" id="IPR023779">
    <property type="entry name" value="Chromodomain_CS"/>
</dbReference>
<dbReference type="InterPro" id="IPR000477">
    <property type="entry name" value="RT_dom"/>
</dbReference>
<feature type="region of interest" description="Disordered" evidence="23">
    <location>
        <begin position="1778"/>
        <end position="1798"/>
    </location>
</feature>
<dbReference type="InterPro" id="IPR007889">
    <property type="entry name" value="HTH_Psq"/>
</dbReference>
<evidence type="ECO:0000256" key="1">
    <source>
        <dbReference type="ARBA" id="ARBA00004123"/>
    </source>
</evidence>
<dbReference type="Pfam" id="PF05225">
    <property type="entry name" value="HTH_psq"/>
    <property type="match status" value="1"/>
</dbReference>
<evidence type="ECO:0000256" key="8">
    <source>
        <dbReference type="ARBA" id="ARBA00022722"/>
    </source>
</evidence>
<dbReference type="CDD" id="cd00303">
    <property type="entry name" value="retropepsin_like"/>
    <property type="match status" value="1"/>
</dbReference>
<feature type="region of interest" description="Disordered" evidence="23">
    <location>
        <begin position="1"/>
        <end position="42"/>
    </location>
</feature>
<evidence type="ECO:0000313" key="29">
    <source>
        <dbReference type="EMBL" id="KAK6216908.1"/>
    </source>
</evidence>
<dbReference type="GO" id="GO:0003723">
    <property type="term" value="F:RNA binding"/>
    <property type="evidence" value="ECO:0007669"/>
    <property type="project" value="UniProtKB-KW"/>
</dbReference>
<dbReference type="PROSITE" id="PS50158">
    <property type="entry name" value="ZF_CCHC"/>
    <property type="match status" value="1"/>
</dbReference>
<keyword evidence="11" id="KW-0255">Endonuclease</keyword>
<dbReference type="Gene3D" id="3.30.420.10">
    <property type="entry name" value="Ribonuclease H-like superfamily/Ribonuclease H"/>
    <property type="match status" value="2"/>
</dbReference>
<comment type="caution">
    <text evidence="29">The sequence shown here is derived from an EMBL/GenBank/DDBJ whole genome shotgun (WGS) entry which is preliminary data.</text>
</comment>
<dbReference type="SUPFAM" id="SSF50630">
    <property type="entry name" value="Acid proteases"/>
    <property type="match status" value="1"/>
</dbReference>
<evidence type="ECO:0000256" key="19">
    <source>
        <dbReference type="ARBA" id="ARBA00023128"/>
    </source>
</evidence>
<dbReference type="SMART" id="SM00343">
    <property type="entry name" value="ZnF_C2HC"/>
    <property type="match status" value="1"/>
</dbReference>
<sequence length="2550" mass="292175">MASKATPATPAPASKGKAPMPPRTLDEEMKDVESSDSDDDAAELAKKLKKTHRDMARMQDAFNNNAAEVTRLQQMIQQNPERAQLMALQQEVNTLRAAANIITTPHHDGREKLRLNSPQAFDGTPGQLKGFLTQVRAYQRFHGMSFKDEAEKVIHAASFLKGRALAWFEPHLTDFMTNEWDGLKSETQLIFQGYHGFEKALLSLFQEPDEQRQYERDLANLRQKGAATHYAAEFRRICARLDYTDATKIFLFYEGLKEDVKDELSKQDRPDDFLQYAELAVKIDNRLFERRKEKNEKRAPANSGRKYQWQPQRQFQQNHPQRNRQTERPRGNNWQNNQNRNSTAYGHHSGPMDLSIAQRDNKARDFKCYNCDKPGHMARECRQPKKQRFQPVPEKSRQINIASKDIPHASLSWTACYDDNCLIHQDGKEQSGWYPKPPRTLAMARSGYEKTGICKTPNEHQRQCVDVLRQVCGIASYQKIPDARKGLMKDDPAKKKETPQEQPRTLAMMRRGPNQKLTRKINEQLDEMLQEGKLEEVRRPMLQGLVAPNGQIDITALDQVAAANPRDPRTWTSKQREAYERAASDHPQGPDSLNYDSEETPSYRIMPSQYYETYIASSSDEESPEPPKRPEYQIIHPADDNQSVKFHGTAYKKNHPPTPLVPGDHPLLDPSNQNHQDLFWAECLDDNCKDHKKGKKKFYFYPRRYTEEPIQDVYLHRQLPFWTMRLYEEGNIATFAPDPEYPIKSLEKGTGKETAKKLKKPTKEGQRTATTYKTLCATYDAAHFELDIEIQGRRTRAVIDSGAQGDFISPRLVNEREIPWQKKERPYALRTVEGEQVEYGGGLIVLETVHLPLQVHGQKEELQFDITEIGDADVILGITWLRKHNPRIDWRTGQLQWSDSVTEQHCKSQASNESSRAPLDDTTQRTRYIAYLREIRPSKTVAPAASDQGSDPLLAIPEEYRKYDKLFAPELETGLPEHGPYDHEIPLIEGSHPKFHPIYGLNETEREALDKYLNENLKKGYIRPSESSAGYPILFVPKKNGKLRLCVDYRQLNSITKKNCYPLPLISELRDLLHGANWFTALDLKGAYNLIRMKEGEEWKTAFRTRKGLFEYLVMPFGLTNAPATFQTMINHVLSEFIDIFVVVYLDDILIFSPTLELHKEHVHKVLQKLQDAKLLVEAEKCEFHSKKVDFLGYTITPGQIEMEAKKVQAVRDWPKSEHPLPGPPHFLATQKSLISPQHHDCPPTSNYHNIYNPHPNHFIFCIRLPLYLMVRYSEDELNQALEAISNGLSLRKASLQYGVPRSTLQLRLQGSQARSIAFSDLQRLSPSQEAKLAEWVRIQHALGLPPSHQQVKEFAGRILHAMGDTQPVGRGWIQAFIRRNPSVKVQRSRSIDSRRVNGASTEVIRDWFKHLAIPEIISIKPANRYNMDETGILEGQGSNGLVLGMSETKSVRKKQPGSRAWVSIIECISALGYVLNPLVIYKGKAVQQQWFPLDLSPYEGWQFTATENGWTSDATAVEWLQKVFIPQTLPQGKEVRLLIMDGHGSHTTTDFMWLCYINNIHLLFLPPHTSHVLQPLDQSVFSPVKSAYRKELGYLSQWNDSTIVGKRNFIGCYQKARTAGMTMQNIRSGWKWTGLWPVSMAKPLMSSLLLPTTPKPSASSDQVSKGQSGGKEGKEAEGWASASSAVVWSTPRKMKDLAGQLKLFTELDNDASTQRLLFIKVKKGFSEQSYNLATAQHKLELLQAQVNNTAVRKRRAVQIDPNTKFANIKDIQQAQIEAGDKEDDEAESSASDNPSEAGSCINVKDVQSFLGFVNFYRRFLKGYAGNVKCIQDLTRKDTPFEWTKERNNAFEKVKQQVSSEPVTRIPDPDKPFEVETDASDFAMGGQLGQRDEGGRLYPCAFFSKAFHGPELNYQIHDKELMAIIEAFHEWRPQLSGTKHEVLVYTDHKNLAHFTTSKNLNKRQVRWSEFLSEYNFRIIYRKGTDNGRADALSRRMDHEVPVPEETQVILKKDKNGDLVPAQKLLMIARRVMIGTTNKMTHEMIREIHGARTHGHQGVTKTWKRIRQHHDQRVTRQDVADAIRDCEPCKKSKNSPHKPYGQIQPLPVPPAAWHSISLDFIVKLPKSREPLTKVYYDSVLVIVDRLTKYAYFIPYLEASTAEDLAYTFLKYIISNHGLPKEIVSDRDKLFTSKFWKSLISQLGADHKLSTSFHPQTDGQTERINQILEQYLRCYVNYDQDNWVALLPTAQFAYNSAVGESTLHSPFYLNYGFEPTAHGEPREGPRALKAVADINKMREIQTNVSQDLELVRERMKKYANTSRIGGPSFEEGDSAYLIRRNIKTKRPSDKLDYKKLGPFEILKKVSPVNYKLKLPNTMKIHPVFHIALLEPAPRGSHTEDCIIVEPNEPEYEVERIIDHRNEDGHDEYLIKWKGYGHEDNSWEPIKNLQHSQALLTDYHLQEGQVDHAHRADGTSFSDSRRLSSHTPRNSSCNLAGTDKLVLRKLPTLHKHHPLLLTHTLQPRERLIHLILRLLQRLHSFHKQRLSRLLLAV</sequence>
<evidence type="ECO:0000256" key="15">
    <source>
        <dbReference type="ARBA" id="ARBA00022908"/>
    </source>
</evidence>
<dbReference type="Gene3D" id="4.10.60.10">
    <property type="entry name" value="Zinc finger, CCHC-type"/>
    <property type="match status" value="1"/>
</dbReference>
<dbReference type="Pfam" id="PF00098">
    <property type="entry name" value="zf-CCHC"/>
    <property type="match status" value="1"/>
</dbReference>
<dbReference type="SUPFAM" id="SSF57756">
    <property type="entry name" value="Retrovirus zinc finger-like domains"/>
    <property type="match status" value="1"/>
</dbReference>
<protein>
    <recommendedName>
        <fullName evidence="4">RNA-directed DNA polymerase</fullName>
        <ecNumber evidence="4">2.7.7.49</ecNumber>
    </recommendedName>
</protein>
<feature type="region of interest" description="Disordered" evidence="23">
    <location>
        <begin position="291"/>
        <end position="354"/>
    </location>
</feature>
<dbReference type="Gene3D" id="2.40.50.40">
    <property type="match status" value="1"/>
</dbReference>
<feature type="domain" description="Chromo" evidence="24">
    <location>
        <begin position="2409"/>
        <end position="2468"/>
    </location>
</feature>
<reference evidence="29 30" key="1">
    <citation type="submission" date="2023-04" db="EMBL/GenBank/DDBJ databases">
        <title>Colletotrichum tabacum stain YC1 causing leaf anthracnose on Nicotiana tabacum(L.) cv.</title>
        <authorList>
            <person name="Ji Z."/>
            <person name="Wang M."/>
            <person name="Zhang J."/>
            <person name="Wang N."/>
            <person name="Zhou Z."/>
        </authorList>
    </citation>
    <scope>NUCLEOTIDE SEQUENCE [LARGE SCALE GENOMIC DNA]</scope>
    <source>
        <strain evidence="29 30">YC1</strain>
    </source>
</reference>
<evidence type="ECO:0000256" key="11">
    <source>
        <dbReference type="ARBA" id="ARBA00022759"/>
    </source>
</evidence>
<dbReference type="Gene3D" id="3.30.70.270">
    <property type="match status" value="2"/>
</dbReference>
<evidence type="ECO:0000256" key="13">
    <source>
        <dbReference type="ARBA" id="ARBA00022842"/>
    </source>
</evidence>
<keyword evidence="19" id="KW-0496">Mitochondrion</keyword>
<dbReference type="CDD" id="cd01647">
    <property type="entry name" value="RT_LTR"/>
    <property type="match status" value="1"/>
</dbReference>
<feature type="compositionally biased region" description="Basic and acidic residues" evidence="23">
    <location>
        <begin position="566"/>
        <end position="584"/>
    </location>
</feature>
<dbReference type="GO" id="GO:0015074">
    <property type="term" value="P:DNA integration"/>
    <property type="evidence" value="ECO:0007669"/>
    <property type="project" value="UniProtKB-KW"/>
</dbReference>
<dbReference type="CDD" id="cd09274">
    <property type="entry name" value="RNase_HI_RT_Ty3"/>
    <property type="match status" value="1"/>
</dbReference>
<evidence type="ECO:0000313" key="30">
    <source>
        <dbReference type="Proteomes" id="UP001327957"/>
    </source>
</evidence>
<dbReference type="SUPFAM" id="SSF56672">
    <property type="entry name" value="DNA/RNA polymerases"/>
    <property type="match status" value="2"/>
</dbReference>
<dbReference type="InterPro" id="IPR012337">
    <property type="entry name" value="RNaseH-like_sf"/>
</dbReference>
<feature type="region of interest" description="Disordered" evidence="23">
    <location>
        <begin position="2468"/>
        <end position="2489"/>
    </location>
</feature>
<keyword evidence="16 29" id="KW-0695">RNA-directed DNA polymerase</keyword>
<evidence type="ECO:0000256" key="18">
    <source>
        <dbReference type="ARBA" id="ARBA00023125"/>
    </source>
</evidence>
<dbReference type="InterPro" id="IPR050951">
    <property type="entry name" value="Retrovirus_Pol_polyprotein"/>
</dbReference>
<dbReference type="PANTHER" id="PTHR37984:SF5">
    <property type="entry name" value="PROTEIN NYNRIN-LIKE"/>
    <property type="match status" value="1"/>
</dbReference>
<keyword evidence="9" id="KW-0479">Metal-binding</keyword>
<evidence type="ECO:0000256" key="2">
    <source>
        <dbReference type="ARBA" id="ARBA00004173"/>
    </source>
</evidence>
<feature type="region of interest" description="Disordered" evidence="23">
    <location>
        <begin position="1652"/>
        <end position="1679"/>
    </location>
</feature>
<evidence type="ECO:0000259" key="25">
    <source>
        <dbReference type="PROSITE" id="PS50158"/>
    </source>
</evidence>
<proteinExistence type="predicted"/>
<evidence type="ECO:0000256" key="17">
    <source>
        <dbReference type="ARBA" id="ARBA00022932"/>
    </source>
</evidence>
<dbReference type="EMBL" id="JASAOK010000039">
    <property type="protein sequence ID" value="KAK6216908.1"/>
    <property type="molecule type" value="Genomic_DNA"/>
</dbReference>
<dbReference type="Pfam" id="PF03221">
    <property type="entry name" value="HTH_Tnp_Tc5"/>
    <property type="match status" value="1"/>
</dbReference>
<name>A0AAV9TA57_9PEZI</name>
<evidence type="ECO:0000256" key="23">
    <source>
        <dbReference type="SAM" id="MobiDB-lite"/>
    </source>
</evidence>
<evidence type="ECO:0000256" key="21">
    <source>
        <dbReference type="ARBA" id="ARBA00023242"/>
    </source>
</evidence>
<dbReference type="InterPro" id="IPR043502">
    <property type="entry name" value="DNA/RNA_pol_sf"/>
</dbReference>
<keyword evidence="12" id="KW-0378">Hydrolase</keyword>
<feature type="domain" description="Reverse transcriptase" evidence="26">
    <location>
        <begin position="1017"/>
        <end position="1196"/>
    </location>
</feature>
<dbReference type="Proteomes" id="UP001327957">
    <property type="component" value="Unassembled WGS sequence"/>
</dbReference>
<dbReference type="PROSITE" id="PS50878">
    <property type="entry name" value="RT_POL"/>
    <property type="match status" value="1"/>
</dbReference>
<dbReference type="Gene3D" id="1.10.10.60">
    <property type="entry name" value="Homeodomain-like"/>
    <property type="match status" value="1"/>
</dbReference>
<keyword evidence="22" id="KW-0862">Zinc</keyword>
<dbReference type="GO" id="GO:0005634">
    <property type="term" value="C:nucleus"/>
    <property type="evidence" value="ECO:0007669"/>
    <property type="project" value="UniProtKB-SubCell"/>
</dbReference>
<evidence type="ECO:0000256" key="10">
    <source>
        <dbReference type="ARBA" id="ARBA00022750"/>
    </source>
</evidence>
<dbReference type="Pfam" id="PF24626">
    <property type="entry name" value="SH3_Tf2-1"/>
    <property type="match status" value="1"/>
</dbReference>
<evidence type="ECO:0000259" key="24">
    <source>
        <dbReference type="PROSITE" id="PS50013"/>
    </source>
</evidence>
<dbReference type="SUPFAM" id="SSF46689">
    <property type="entry name" value="Homeodomain-like"/>
    <property type="match status" value="1"/>
</dbReference>
<evidence type="ECO:0000256" key="5">
    <source>
        <dbReference type="ARBA" id="ARBA00022670"/>
    </source>
</evidence>
<dbReference type="FunFam" id="3.30.70.270:FF:000063">
    <property type="entry name" value="Zinc knuckle domaincontaining protein"/>
    <property type="match status" value="1"/>
</dbReference>
<dbReference type="PROSITE" id="PS00598">
    <property type="entry name" value="CHROMO_1"/>
    <property type="match status" value="1"/>
</dbReference>
<evidence type="ECO:0000256" key="7">
    <source>
        <dbReference type="ARBA" id="ARBA00022695"/>
    </source>
</evidence>
<keyword evidence="14" id="KW-0694">RNA-binding</keyword>
<evidence type="ECO:0000256" key="22">
    <source>
        <dbReference type="PROSITE-ProRule" id="PRU00047"/>
    </source>
</evidence>
<dbReference type="Pfam" id="PF13975">
    <property type="entry name" value="gag-asp_proteas"/>
    <property type="match status" value="1"/>
</dbReference>
<dbReference type="GO" id="GO:0003887">
    <property type="term" value="F:DNA-directed DNA polymerase activity"/>
    <property type="evidence" value="ECO:0007669"/>
    <property type="project" value="UniProtKB-KW"/>
</dbReference>
<dbReference type="PROSITE" id="PS50994">
    <property type="entry name" value="INTEGRASE"/>
    <property type="match status" value="1"/>
</dbReference>
<dbReference type="InterPro" id="IPR005162">
    <property type="entry name" value="Retrotrans_gag_dom"/>
</dbReference>
<keyword evidence="21" id="KW-0539">Nucleus</keyword>
<dbReference type="Pfam" id="PF00078">
    <property type="entry name" value="RVT_1"/>
    <property type="match status" value="1"/>
</dbReference>
<comment type="subunit">
    <text evidence="3">Component of the NuA4 histone acetyltransferase complex.</text>
</comment>
<feature type="compositionally biased region" description="Basic and acidic residues" evidence="23">
    <location>
        <begin position="24"/>
        <end position="33"/>
    </location>
</feature>
<keyword evidence="7" id="KW-0548">Nucleotidyltransferase</keyword>
<dbReference type="Gene3D" id="2.40.70.10">
    <property type="entry name" value="Acid Proteases"/>
    <property type="match status" value="1"/>
</dbReference>
<dbReference type="Pfam" id="PF03732">
    <property type="entry name" value="Retrotrans_gag"/>
    <property type="match status" value="1"/>
</dbReference>
<evidence type="ECO:0000259" key="28">
    <source>
        <dbReference type="PROSITE" id="PS51253"/>
    </source>
</evidence>
<dbReference type="PANTHER" id="PTHR37984">
    <property type="entry name" value="PROTEIN CBG26694"/>
    <property type="match status" value="1"/>
</dbReference>
<dbReference type="InterPro" id="IPR000953">
    <property type="entry name" value="Chromo/chromo_shadow_dom"/>
</dbReference>
<evidence type="ECO:0000256" key="20">
    <source>
        <dbReference type="ARBA" id="ARBA00023172"/>
    </source>
</evidence>
<organism evidence="29 30">
    <name type="scientific">Colletotrichum tabaci</name>
    <dbReference type="NCBI Taxonomy" id="1209068"/>
    <lineage>
        <taxon>Eukaryota</taxon>
        <taxon>Fungi</taxon>
        <taxon>Dikarya</taxon>
        <taxon>Ascomycota</taxon>
        <taxon>Pezizomycotina</taxon>
        <taxon>Sordariomycetes</taxon>
        <taxon>Hypocreomycetidae</taxon>
        <taxon>Glomerellales</taxon>
        <taxon>Glomerellaceae</taxon>
        <taxon>Colletotrichum</taxon>
        <taxon>Colletotrichum destructivum species complex</taxon>
    </lineage>
</organism>
<accession>A0AAV9TA57</accession>
<dbReference type="CDD" id="cd00024">
    <property type="entry name" value="CD_CSD"/>
    <property type="match status" value="1"/>
</dbReference>
<dbReference type="InterPro" id="IPR036397">
    <property type="entry name" value="RNaseH_sf"/>
</dbReference>
<dbReference type="SMART" id="SM00674">
    <property type="entry name" value="CENPB"/>
    <property type="match status" value="1"/>
</dbReference>
<keyword evidence="10" id="KW-0064">Aspartyl protease</keyword>
<dbReference type="InterPro" id="IPR041588">
    <property type="entry name" value="Integrase_H2C2"/>
</dbReference>
<evidence type="ECO:0000256" key="3">
    <source>
        <dbReference type="ARBA" id="ARBA00011353"/>
    </source>
</evidence>
<dbReference type="InterPro" id="IPR004875">
    <property type="entry name" value="DDE_SF_endonuclease_dom"/>
</dbReference>
<dbReference type="GO" id="GO:0008270">
    <property type="term" value="F:zinc ion binding"/>
    <property type="evidence" value="ECO:0007669"/>
    <property type="project" value="UniProtKB-KW"/>
</dbReference>
<dbReference type="InterPro" id="IPR001584">
    <property type="entry name" value="Integrase_cat-core"/>
</dbReference>
<dbReference type="GO" id="GO:0006508">
    <property type="term" value="P:proteolysis"/>
    <property type="evidence" value="ECO:0007669"/>
    <property type="project" value="UniProtKB-KW"/>
</dbReference>
<keyword evidence="17" id="KW-0239">DNA-directed DNA polymerase</keyword>
<dbReference type="InterPro" id="IPR056924">
    <property type="entry name" value="SH3_Tf2-1"/>
</dbReference>
<dbReference type="InterPro" id="IPR021109">
    <property type="entry name" value="Peptidase_aspartic_dom_sf"/>
</dbReference>
<keyword evidence="20" id="KW-0233">DNA recombination</keyword>
<evidence type="ECO:0000256" key="16">
    <source>
        <dbReference type="ARBA" id="ARBA00022918"/>
    </source>
</evidence>
<feature type="compositionally biased region" description="Low complexity" evidence="23">
    <location>
        <begin position="1"/>
        <end position="18"/>
    </location>
</feature>
<dbReference type="GO" id="GO:0003964">
    <property type="term" value="F:RNA-directed DNA polymerase activity"/>
    <property type="evidence" value="ECO:0007669"/>
    <property type="project" value="UniProtKB-KW"/>
</dbReference>
<dbReference type="PROSITE" id="PS51253">
    <property type="entry name" value="HTH_CENPB"/>
    <property type="match status" value="1"/>
</dbReference>
<dbReference type="InterPro" id="IPR016197">
    <property type="entry name" value="Chromo-like_dom_sf"/>
</dbReference>
<feature type="region of interest" description="Disordered" evidence="23">
    <location>
        <begin position="560"/>
        <end position="599"/>
    </location>
</feature>
<dbReference type="SUPFAM" id="SSF53098">
    <property type="entry name" value="Ribonuclease H-like"/>
    <property type="match status" value="1"/>
</dbReference>
<keyword evidence="13" id="KW-0460">Magnesium</keyword>
<evidence type="ECO:0000256" key="14">
    <source>
        <dbReference type="ARBA" id="ARBA00022884"/>
    </source>
</evidence>
<dbReference type="SMART" id="SM00298">
    <property type="entry name" value="CHROMO"/>
    <property type="match status" value="1"/>
</dbReference>
<dbReference type="SUPFAM" id="SSF54160">
    <property type="entry name" value="Chromo domain-like"/>
    <property type="match status" value="1"/>
</dbReference>
<evidence type="ECO:0000259" key="26">
    <source>
        <dbReference type="PROSITE" id="PS50878"/>
    </source>
</evidence>
<dbReference type="InterPro" id="IPR023780">
    <property type="entry name" value="Chromo_domain"/>
</dbReference>
<dbReference type="GO" id="GO:0006310">
    <property type="term" value="P:DNA recombination"/>
    <property type="evidence" value="ECO:0007669"/>
    <property type="project" value="UniProtKB-KW"/>
</dbReference>
<evidence type="ECO:0000256" key="6">
    <source>
        <dbReference type="ARBA" id="ARBA00022679"/>
    </source>
</evidence>
<dbReference type="EC" id="2.7.7.49" evidence="4"/>
<evidence type="ECO:0000256" key="12">
    <source>
        <dbReference type="ARBA" id="ARBA00022801"/>
    </source>
</evidence>
<keyword evidence="18" id="KW-0238">DNA-binding</keyword>
<dbReference type="Pfam" id="PF17917">
    <property type="entry name" value="RT_RNaseH"/>
    <property type="match status" value="1"/>
</dbReference>
<dbReference type="GO" id="GO:0006338">
    <property type="term" value="P:chromatin remodeling"/>
    <property type="evidence" value="ECO:0007669"/>
    <property type="project" value="UniProtKB-ARBA"/>
</dbReference>
<gene>
    <name evidence="29" type="ORF">QIS74_07022</name>
</gene>
<feature type="domain" description="CCHC-type" evidence="25">
    <location>
        <begin position="367"/>
        <end position="383"/>
    </location>
</feature>
<feature type="compositionally biased region" description="Low complexity" evidence="23">
    <location>
        <begin position="308"/>
        <end position="320"/>
    </location>
</feature>
<dbReference type="Gene3D" id="1.10.340.70">
    <property type="match status" value="1"/>
</dbReference>
<dbReference type="GO" id="GO:0004519">
    <property type="term" value="F:endonuclease activity"/>
    <property type="evidence" value="ECO:0007669"/>
    <property type="project" value="UniProtKB-KW"/>
</dbReference>
<dbReference type="InterPro" id="IPR006600">
    <property type="entry name" value="HTH_CenpB_DNA-bd_dom"/>
</dbReference>
<keyword evidence="15" id="KW-0229">DNA integration</keyword>
<dbReference type="InterPro" id="IPR043128">
    <property type="entry name" value="Rev_trsase/Diguanyl_cyclase"/>
</dbReference>
<keyword evidence="22" id="KW-0863">Zinc-finger</keyword>
<dbReference type="Gene3D" id="3.10.10.10">
    <property type="entry name" value="HIV Type 1 Reverse Transcriptase, subunit A, domain 1"/>
    <property type="match status" value="1"/>
</dbReference>
<keyword evidence="8" id="KW-0540">Nuclease</keyword>
<dbReference type="GO" id="GO:0003677">
    <property type="term" value="F:DNA binding"/>
    <property type="evidence" value="ECO:0007669"/>
    <property type="project" value="UniProtKB-KW"/>
</dbReference>
<comment type="subcellular location">
    <subcellularLocation>
        <location evidence="2">Mitochondrion</location>
    </subcellularLocation>
    <subcellularLocation>
        <location evidence="1">Nucleus</location>
    </subcellularLocation>
</comment>
<dbReference type="InterPro" id="IPR001878">
    <property type="entry name" value="Znf_CCHC"/>
</dbReference>
<dbReference type="Pfam" id="PF03184">
    <property type="entry name" value="DDE_1"/>
    <property type="match status" value="1"/>
</dbReference>